<protein>
    <recommendedName>
        <fullName evidence="3">Peptidase C39-like domain-containing protein</fullName>
    </recommendedName>
</protein>
<dbReference type="OrthoDB" id="2602488at2"/>
<reference evidence="1 2" key="2">
    <citation type="submission" date="2016-02" db="EMBL/GenBank/DDBJ databases">
        <authorList>
            <person name="Wen L."/>
            <person name="He K."/>
            <person name="Yang H."/>
        </authorList>
    </citation>
    <scope>NUCLEOTIDE SEQUENCE [LARGE SCALE GENOMIC DNA]</scope>
    <source>
        <strain evidence="1 2">AGD 8-3</strain>
    </source>
</reference>
<dbReference type="PATRIC" id="fig|507626.3.peg.3025"/>
<keyword evidence="2" id="KW-1185">Reference proteome</keyword>
<sequence>MPDRNVPAYYSQWVSSELIPGFLDGNMNASDDPRWAESGAASATEYASWARHICGMACTKMLLEDLRGERRSLFELLTQCREAGGYVITEEGIKGLYYRPLVQLLREWHQLDAGVIEHVDTGHFLQWLGEGHRIIASVHPSIRTPELSPPHRGGHLVYLFGLDGRRRLRFHNPSGLSGTSQADARLEPAVFERFFAGRGILVRSHQPRR</sequence>
<dbReference type="Proteomes" id="UP000063387">
    <property type="component" value="Chromosome"/>
</dbReference>
<dbReference type="EMBL" id="CP014226">
    <property type="protein sequence ID" value="AMD02077.1"/>
    <property type="molecule type" value="Genomic_DNA"/>
</dbReference>
<evidence type="ECO:0008006" key="3">
    <source>
        <dbReference type="Google" id="ProtNLM"/>
    </source>
</evidence>
<name>A0A125R0I6_9GAMM</name>
<evidence type="ECO:0000313" key="2">
    <source>
        <dbReference type="Proteomes" id="UP000063387"/>
    </source>
</evidence>
<dbReference type="STRING" id="507626.LOKO_03029"/>
<proteinExistence type="predicted"/>
<reference evidence="1 2" key="1">
    <citation type="journal article" date="2016" name="Genome Announc.">
        <title>Draft Genome Sequence of 'Halomonas chromatireducens' Strain AGD 8-3, a Haloalkaliphilic Chromate- and Selenite-Reducing Gammaproteobacterium.</title>
        <authorList>
            <person name="Sharko F.S."/>
            <person name="Shapovalova A.A."/>
            <person name="Tsygankova S.V."/>
            <person name="Komova A.V."/>
            <person name="Boulygina E.S."/>
            <person name="Teslyuk A.B."/>
            <person name="Gotovtsev P.M."/>
            <person name="Namsaraev Z.B."/>
            <person name="Khijniak T.V."/>
            <person name="Nedoluzhko A.V."/>
            <person name="Vasilov R.G."/>
        </authorList>
    </citation>
    <scope>NUCLEOTIDE SEQUENCE [LARGE SCALE GENOMIC DNA]</scope>
    <source>
        <strain evidence="1 2">AGD 8-3</strain>
    </source>
</reference>
<gene>
    <name evidence="1" type="ORF">LOKO_03029</name>
</gene>
<evidence type="ECO:0000313" key="1">
    <source>
        <dbReference type="EMBL" id="AMD02077.1"/>
    </source>
</evidence>
<dbReference type="AlphaFoldDB" id="A0A125R0I6"/>
<accession>A0A125R0I6</accession>
<dbReference type="KEGG" id="hco:LOKO_03029"/>
<organism evidence="1 2">
    <name type="scientific">Halomonas chromatireducens</name>
    <dbReference type="NCBI Taxonomy" id="507626"/>
    <lineage>
        <taxon>Bacteria</taxon>
        <taxon>Pseudomonadati</taxon>
        <taxon>Pseudomonadota</taxon>
        <taxon>Gammaproteobacteria</taxon>
        <taxon>Oceanospirillales</taxon>
        <taxon>Halomonadaceae</taxon>
        <taxon>Halomonas</taxon>
    </lineage>
</organism>